<organism evidence="3 4">
    <name type="scientific">Hwangdonia lutea</name>
    <dbReference type="NCBI Taxonomy" id="3075823"/>
    <lineage>
        <taxon>Bacteria</taxon>
        <taxon>Pseudomonadati</taxon>
        <taxon>Bacteroidota</taxon>
        <taxon>Flavobacteriia</taxon>
        <taxon>Flavobacteriales</taxon>
        <taxon>Flavobacteriaceae</taxon>
        <taxon>Hwangdonia</taxon>
    </lineage>
</organism>
<feature type="signal peptide" evidence="2">
    <location>
        <begin position="1"/>
        <end position="19"/>
    </location>
</feature>
<keyword evidence="3" id="KW-0378">Hydrolase</keyword>
<dbReference type="Proteomes" id="UP001302486">
    <property type="component" value="Chromosome"/>
</dbReference>
<name>A0AA97EKJ6_9FLAO</name>
<dbReference type="RefSeq" id="WP_316982632.1">
    <property type="nucleotide sequence ID" value="NZ_CP136521.1"/>
</dbReference>
<feature type="region of interest" description="Disordered" evidence="1">
    <location>
        <begin position="24"/>
        <end position="43"/>
    </location>
</feature>
<sequence length="262" mass="28757">MKYRFLITLLLIVSLMACSKEEVSNQVDSNNGGTETNKAANRKTTGASANDLLSSSTFKSMIIELVYVDGFEPTQTAINNLKSFIEARTFKPNGITIEKRSIAPTGKLKYSIEDIISIEDSNRTKYNTNNQIAIWAFFANGESNKNTENGVVLGTAYRNTSFVIYQETIEDLSNSAFEPDRSVLETTVITHEFGHIFGLTNLGTPMVSNHEDSSHAKHCNDEDCLMYWSAETGDGLSNLIGSNKAPELDAQCIADLQANGGK</sequence>
<keyword evidence="4" id="KW-1185">Reference proteome</keyword>
<gene>
    <name evidence="3" type="ORF">RNZ46_13185</name>
</gene>
<evidence type="ECO:0000256" key="2">
    <source>
        <dbReference type="SAM" id="SignalP"/>
    </source>
</evidence>
<dbReference type="EMBL" id="CP136521">
    <property type="protein sequence ID" value="WOD42942.1"/>
    <property type="molecule type" value="Genomic_DNA"/>
</dbReference>
<dbReference type="KEGG" id="hws:RNZ46_13185"/>
<keyword evidence="3" id="KW-0482">Metalloprotease</keyword>
<evidence type="ECO:0000313" key="4">
    <source>
        <dbReference type="Proteomes" id="UP001302486"/>
    </source>
</evidence>
<proteinExistence type="predicted"/>
<keyword evidence="2" id="KW-0732">Signal</keyword>
<dbReference type="SUPFAM" id="SSF55486">
    <property type="entry name" value="Metalloproteases ('zincins'), catalytic domain"/>
    <property type="match status" value="1"/>
</dbReference>
<dbReference type="InterPro" id="IPR024079">
    <property type="entry name" value="MetalloPept_cat_dom_sf"/>
</dbReference>
<evidence type="ECO:0000313" key="3">
    <source>
        <dbReference type="EMBL" id="WOD42942.1"/>
    </source>
</evidence>
<evidence type="ECO:0000256" key="1">
    <source>
        <dbReference type="SAM" id="MobiDB-lite"/>
    </source>
</evidence>
<dbReference type="AlphaFoldDB" id="A0AA97EKJ6"/>
<accession>A0AA97EKJ6</accession>
<reference evidence="4" key="1">
    <citation type="submission" date="2024-06" db="EMBL/GenBank/DDBJ databases">
        <title>Hwangdonia haimaensis gen. nov., sp. nov., a member of the family Flavobacteriaceae isolated from the haima cold seep.</title>
        <authorList>
            <person name="Li J."/>
        </authorList>
    </citation>
    <scope>NUCLEOTIDE SEQUENCE [LARGE SCALE GENOMIC DNA]</scope>
    <source>
        <strain evidence="4">SCSIO 19198</strain>
    </source>
</reference>
<dbReference type="Gene3D" id="3.40.390.10">
    <property type="entry name" value="Collagenase (Catalytic Domain)"/>
    <property type="match status" value="1"/>
</dbReference>
<feature type="chain" id="PRO_5041647897" evidence="2">
    <location>
        <begin position="20"/>
        <end position="262"/>
    </location>
</feature>
<protein>
    <submittedName>
        <fullName evidence="3">Membrane metalloprotease</fullName>
    </submittedName>
</protein>
<dbReference type="GO" id="GO:0008237">
    <property type="term" value="F:metallopeptidase activity"/>
    <property type="evidence" value="ECO:0007669"/>
    <property type="project" value="UniProtKB-KW"/>
</dbReference>
<dbReference type="PROSITE" id="PS51257">
    <property type="entry name" value="PROKAR_LIPOPROTEIN"/>
    <property type="match status" value="1"/>
</dbReference>
<keyword evidence="3" id="KW-0645">Protease</keyword>